<keyword evidence="2" id="KW-0413">Isomerase</keyword>
<evidence type="ECO:0000313" key="3">
    <source>
        <dbReference type="Proteomes" id="UP000294739"/>
    </source>
</evidence>
<proteinExistence type="predicted"/>
<dbReference type="Gene3D" id="3.20.20.150">
    <property type="entry name" value="Divalent-metal-dependent TIM barrel enzymes"/>
    <property type="match status" value="1"/>
</dbReference>
<dbReference type="InterPro" id="IPR036237">
    <property type="entry name" value="Xyl_isomerase-like_sf"/>
</dbReference>
<dbReference type="Proteomes" id="UP000294739">
    <property type="component" value="Unassembled WGS sequence"/>
</dbReference>
<accession>A0A4R5DJJ3</accession>
<dbReference type="AlphaFoldDB" id="A0A4R5DJJ3"/>
<name>A0A4R5DJJ3_9ACTN</name>
<dbReference type="SUPFAM" id="SSF51658">
    <property type="entry name" value="Xylose isomerase-like"/>
    <property type="match status" value="1"/>
</dbReference>
<dbReference type="InterPro" id="IPR013022">
    <property type="entry name" value="Xyl_isomerase-like_TIM-brl"/>
</dbReference>
<protein>
    <submittedName>
        <fullName evidence="2">Sugar phosphate isomerase/epimerase</fullName>
    </submittedName>
</protein>
<dbReference type="InterPro" id="IPR050312">
    <property type="entry name" value="IolE/XylAMocC-like"/>
</dbReference>
<gene>
    <name evidence="2" type="ORF">E1269_10250</name>
</gene>
<dbReference type="RefSeq" id="WP_131894278.1">
    <property type="nucleotide sequence ID" value="NZ_SMKZ01000012.1"/>
</dbReference>
<dbReference type="InParanoid" id="A0A4R5DJJ3"/>
<dbReference type="GO" id="GO:0016853">
    <property type="term" value="F:isomerase activity"/>
    <property type="evidence" value="ECO:0007669"/>
    <property type="project" value="UniProtKB-KW"/>
</dbReference>
<dbReference type="PANTHER" id="PTHR12110:SF47">
    <property type="match status" value="1"/>
</dbReference>
<dbReference type="EMBL" id="SMKZ01000012">
    <property type="protein sequence ID" value="TDE10985.1"/>
    <property type="molecule type" value="Genomic_DNA"/>
</dbReference>
<dbReference type="OrthoDB" id="3248123at2"/>
<reference evidence="2 3" key="1">
    <citation type="submission" date="2019-03" db="EMBL/GenBank/DDBJ databases">
        <title>Draft genome sequences of novel Actinobacteria.</title>
        <authorList>
            <person name="Sahin N."/>
            <person name="Ay H."/>
            <person name="Saygin H."/>
        </authorList>
    </citation>
    <scope>NUCLEOTIDE SEQUENCE [LARGE SCALE GENOMIC DNA]</scope>
    <source>
        <strain evidence="2 3">5K138</strain>
    </source>
</reference>
<evidence type="ECO:0000259" key="1">
    <source>
        <dbReference type="Pfam" id="PF01261"/>
    </source>
</evidence>
<keyword evidence="3" id="KW-1185">Reference proteome</keyword>
<dbReference type="Pfam" id="PF01261">
    <property type="entry name" value="AP_endonuc_2"/>
    <property type="match status" value="1"/>
</dbReference>
<feature type="domain" description="Xylose isomerase-like TIM barrel" evidence="1">
    <location>
        <begin position="25"/>
        <end position="258"/>
    </location>
</feature>
<organism evidence="2 3">
    <name type="scientific">Jiangella asiatica</name>
    <dbReference type="NCBI Taxonomy" id="2530372"/>
    <lineage>
        <taxon>Bacteria</taxon>
        <taxon>Bacillati</taxon>
        <taxon>Actinomycetota</taxon>
        <taxon>Actinomycetes</taxon>
        <taxon>Jiangellales</taxon>
        <taxon>Jiangellaceae</taxon>
        <taxon>Jiangella</taxon>
    </lineage>
</organism>
<evidence type="ECO:0000313" key="2">
    <source>
        <dbReference type="EMBL" id="TDE10985.1"/>
    </source>
</evidence>
<sequence>MLRVPEAPVGLSTASVYPQGVASAFEMAASLGYDGVELMVWTDPISQDVDQVEELTQRYGLPVLSVHAPCLLITQRVWSPDPTVRLTRSLEAARRLGASTVVVHPPFRWQREYARGFVELVARLEDEFGIDVAVENMYPWRAAGREVAAYAPDWDPTDEEYRNITLDLSHAAVAGMDALRMAEALGDRLSHVHMTDGTGSARDEHLIPGRGKQPCSALLERLARIEWSGTVILEVTTRRARTTAEREADLAEALAFTRLNLAASVQTAFAVGPDGTAQLVARGPAA</sequence>
<comment type="caution">
    <text evidence="2">The sequence shown here is derived from an EMBL/GenBank/DDBJ whole genome shotgun (WGS) entry which is preliminary data.</text>
</comment>
<dbReference type="PANTHER" id="PTHR12110">
    <property type="entry name" value="HYDROXYPYRUVATE ISOMERASE"/>
    <property type="match status" value="1"/>
</dbReference>